<dbReference type="InterPro" id="IPR025877">
    <property type="entry name" value="MobA-like_NTP_Trfase"/>
</dbReference>
<feature type="compositionally biased region" description="Pro residues" evidence="1">
    <location>
        <begin position="103"/>
        <end position="119"/>
    </location>
</feature>
<dbReference type="Gene3D" id="3.90.550.10">
    <property type="entry name" value="Spore Coat Polysaccharide Biosynthesis Protein SpsA, Chain A"/>
    <property type="match status" value="1"/>
</dbReference>
<protein>
    <recommendedName>
        <fullName evidence="2">MobA-like NTP transferase domain-containing protein</fullName>
    </recommendedName>
</protein>
<dbReference type="AlphaFoldDB" id="A0A1C3NUM3"/>
<sequence>MIALADQPLVGAEAVRRLLTAHASGAVAAVASYGGQPRNPVLLHRAIWAEVSALAHGDVGARAWLRTNPDRVVTVPCDGTGSPDDVDTPDDLARLVGSDGWPLTPPGASQPPQVDPQPW</sequence>
<keyword evidence="4" id="KW-1185">Reference proteome</keyword>
<organism evidence="3 4">
    <name type="scientific">Candidatus Protofrankia californiensis</name>
    <dbReference type="NCBI Taxonomy" id="1839754"/>
    <lineage>
        <taxon>Bacteria</taxon>
        <taxon>Bacillati</taxon>
        <taxon>Actinomycetota</taxon>
        <taxon>Actinomycetes</taxon>
        <taxon>Frankiales</taxon>
        <taxon>Frankiaceae</taxon>
        <taxon>Protofrankia</taxon>
    </lineage>
</organism>
<dbReference type="PANTHER" id="PTHR43777:SF1">
    <property type="entry name" value="MOLYBDENUM COFACTOR CYTIDYLYLTRANSFERASE"/>
    <property type="match status" value="1"/>
</dbReference>
<evidence type="ECO:0000313" key="4">
    <source>
        <dbReference type="Proteomes" id="UP000199013"/>
    </source>
</evidence>
<reference evidence="4" key="1">
    <citation type="submission" date="2016-02" db="EMBL/GenBank/DDBJ databases">
        <authorList>
            <person name="Wibberg D."/>
        </authorList>
    </citation>
    <scope>NUCLEOTIDE SEQUENCE [LARGE SCALE GENOMIC DNA]</scope>
</reference>
<evidence type="ECO:0000259" key="2">
    <source>
        <dbReference type="Pfam" id="PF12804"/>
    </source>
</evidence>
<gene>
    <name evidence="3" type="ORF">FDG2_0933</name>
</gene>
<dbReference type="Pfam" id="PF12804">
    <property type="entry name" value="NTP_transf_3"/>
    <property type="match status" value="1"/>
</dbReference>
<dbReference type="PANTHER" id="PTHR43777">
    <property type="entry name" value="MOLYBDENUM COFACTOR CYTIDYLYLTRANSFERASE"/>
    <property type="match status" value="1"/>
</dbReference>
<dbReference type="InterPro" id="IPR029044">
    <property type="entry name" value="Nucleotide-diphossugar_trans"/>
</dbReference>
<proteinExistence type="predicted"/>
<name>A0A1C3NUM3_9ACTN</name>
<dbReference type="SUPFAM" id="SSF53448">
    <property type="entry name" value="Nucleotide-diphospho-sugar transferases"/>
    <property type="match status" value="1"/>
</dbReference>
<evidence type="ECO:0000256" key="1">
    <source>
        <dbReference type="SAM" id="MobiDB-lite"/>
    </source>
</evidence>
<feature type="region of interest" description="Disordered" evidence="1">
    <location>
        <begin position="75"/>
        <end position="119"/>
    </location>
</feature>
<evidence type="ECO:0000313" key="3">
    <source>
        <dbReference type="EMBL" id="SBW19040.1"/>
    </source>
</evidence>
<accession>A0A1C3NUM3</accession>
<dbReference type="Proteomes" id="UP000199013">
    <property type="component" value="Unassembled WGS sequence"/>
</dbReference>
<dbReference type="EMBL" id="FLUV01000372">
    <property type="protein sequence ID" value="SBW19040.1"/>
    <property type="molecule type" value="Genomic_DNA"/>
</dbReference>
<feature type="domain" description="MobA-like NTP transferase" evidence="2">
    <location>
        <begin position="2"/>
        <end position="68"/>
    </location>
</feature>
<dbReference type="GO" id="GO:0016779">
    <property type="term" value="F:nucleotidyltransferase activity"/>
    <property type="evidence" value="ECO:0007669"/>
    <property type="project" value="UniProtKB-ARBA"/>
</dbReference>